<organism evidence="2 3">
    <name type="scientific">Protopolystoma xenopodis</name>
    <dbReference type="NCBI Taxonomy" id="117903"/>
    <lineage>
        <taxon>Eukaryota</taxon>
        <taxon>Metazoa</taxon>
        <taxon>Spiralia</taxon>
        <taxon>Lophotrochozoa</taxon>
        <taxon>Platyhelminthes</taxon>
        <taxon>Monogenea</taxon>
        <taxon>Polyopisthocotylea</taxon>
        <taxon>Polystomatidea</taxon>
        <taxon>Polystomatidae</taxon>
        <taxon>Protopolystoma</taxon>
    </lineage>
</organism>
<accession>A0A448WCE1</accession>
<name>A0A448WCE1_9PLAT</name>
<comment type="caution">
    <text evidence="2">The sequence shown here is derived from an EMBL/GenBank/DDBJ whole genome shotgun (WGS) entry which is preliminary data.</text>
</comment>
<evidence type="ECO:0000256" key="1">
    <source>
        <dbReference type="SAM" id="MobiDB-lite"/>
    </source>
</evidence>
<gene>
    <name evidence="2" type="ORF">PXEA_LOCUS1809</name>
</gene>
<protein>
    <submittedName>
        <fullName evidence="2">Uncharacterized protein</fullName>
    </submittedName>
</protein>
<feature type="region of interest" description="Disordered" evidence="1">
    <location>
        <begin position="23"/>
        <end position="58"/>
    </location>
</feature>
<sequence>MAFSPFVCDKGFNFCSPHLPEPRQSTAGAASLSQSDLGTGVKTLDEEPGCLGPAEEPLRSVPGARPLALETVGASLIESGLLGTRTMESYEAVVASEYSAAQVSVSSQQNALKQWPLSCSELGGSKG</sequence>
<evidence type="ECO:0000313" key="2">
    <source>
        <dbReference type="EMBL" id="VEL08369.1"/>
    </source>
</evidence>
<reference evidence="2" key="1">
    <citation type="submission" date="2018-11" db="EMBL/GenBank/DDBJ databases">
        <authorList>
            <consortium name="Pathogen Informatics"/>
        </authorList>
    </citation>
    <scope>NUCLEOTIDE SEQUENCE</scope>
</reference>
<feature type="compositionally biased region" description="Polar residues" evidence="1">
    <location>
        <begin position="23"/>
        <end position="37"/>
    </location>
</feature>
<dbReference type="Proteomes" id="UP000784294">
    <property type="component" value="Unassembled WGS sequence"/>
</dbReference>
<dbReference type="EMBL" id="CAAALY010003779">
    <property type="protein sequence ID" value="VEL08369.1"/>
    <property type="molecule type" value="Genomic_DNA"/>
</dbReference>
<evidence type="ECO:0000313" key="3">
    <source>
        <dbReference type="Proteomes" id="UP000784294"/>
    </source>
</evidence>
<dbReference type="AlphaFoldDB" id="A0A448WCE1"/>
<proteinExistence type="predicted"/>
<keyword evidence="3" id="KW-1185">Reference proteome</keyword>